<dbReference type="SMART" id="SM00671">
    <property type="entry name" value="SEL1"/>
    <property type="match status" value="7"/>
</dbReference>
<protein>
    <recommendedName>
        <fullName evidence="6">HcpA family protein</fullName>
    </recommendedName>
</protein>
<keyword evidence="5" id="KW-1185">Reference proteome</keyword>
<proteinExistence type="predicted"/>
<dbReference type="Pfam" id="PF08238">
    <property type="entry name" value="Sel1"/>
    <property type="match status" value="7"/>
</dbReference>
<gene>
    <name evidence="4" type="ORF">RSO01_91630</name>
</gene>
<accession>A0A512NSS2</accession>
<dbReference type="PANTHER" id="PTHR46430">
    <property type="entry name" value="PROTEIN SKT5-RELATED"/>
    <property type="match status" value="1"/>
</dbReference>
<dbReference type="Gene3D" id="1.25.40.10">
    <property type="entry name" value="Tetratricopeptide repeat domain"/>
    <property type="match status" value="3"/>
</dbReference>
<evidence type="ECO:0000256" key="1">
    <source>
        <dbReference type="ARBA" id="ARBA00022737"/>
    </source>
</evidence>
<evidence type="ECO:0000313" key="4">
    <source>
        <dbReference type="EMBL" id="GEP61997.1"/>
    </source>
</evidence>
<evidence type="ECO:0000256" key="2">
    <source>
        <dbReference type="SAM" id="MobiDB-lite"/>
    </source>
</evidence>
<dbReference type="RefSeq" id="WP_147157269.1">
    <property type="nucleotide sequence ID" value="NZ_BKAJ01000285.1"/>
</dbReference>
<dbReference type="PANTHER" id="PTHR46430:SF3">
    <property type="entry name" value="ACTIVATOR OF C KINASE PROTEIN 1"/>
    <property type="match status" value="1"/>
</dbReference>
<name>A0A512NSS2_9HYPH</name>
<feature type="compositionally biased region" description="Basic and acidic residues" evidence="2">
    <location>
        <begin position="352"/>
        <end position="372"/>
    </location>
</feature>
<evidence type="ECO:0000313" key="5">
    <source>
        <dbReference type="Proteomes" id="UP000321058"/>
    </source>
</evidence>
<dbReference type="AlphaFoldDB" id="A0A512NSS2"/>
<dbReference type="SUPFAM" id="SSF81901">
    <property type="entry name" value="HCP-like"/>
    <property type="match status" value="3"/>
</dbReference>
<dbReference type="Proteomes" id="UP000321058">
    <property type="component" value="Unassembled WGS sequence"/>
</dbReference>
<dbReference type="InterPro" id="IPR051726">
    <property type="entry name" value="Chitin_Synth_Reg"/>
</dbReference>
<dbReference type="InterPro" id="IPR011990">
    <property type="entry name" value="TPR-like_helical_dom_sf"/>
</dbReference>
<reference evidence="4 5" key="1">
    <citation type="submission" date="2019-07" db="EMBL/GenBank/DDBJ databases">
        <title>Whole genome shotgun sequence of Reyranella soli NBRC 108950.</title>
        <authorList>
            <person name="Hosoyama A."/>
            <person name="Uohara A."/>
            <person name="Ohji S."/>
            <person name="Ichikawa N."/>
        </authorList>
    </citation>
    <scope>NUCLEOTIDE SEQUENCE [LARGE SCALE GENOMIC DNA]</scope>
    <source>
        <strain evidence="4 5">NBRC 108950</strain>
    </source>
</reference>
<comment type="caution">
    <text evidence="4">The sequence shown here is derived from an EMBL/GenBank/DDBJ whole genome shotgun (WGS) entry which is preliminary data.</text>
</comment>
<dbReference type="EMBL" id="BKAJ01000285">
    <property type="protein sequence ID" value="GEP61997.1"/>
    <property type="molecule type" value="Genomic_DNA"/>
</dbReference>
<dbReference type="InterPro" id="IPR006597">
    <property type="entry name" value="Sel1-like"/>
</dbReference>
<feature type="signal peptide" evidence="3">
    <location>
        <begin position="1"/>
        <end position="21"/>
    </location>
</feature>
<organism evidence="4 5">
    <name type="scientific">Reyranella soli</name>
    <dbReference type="NCBI Taxonomy" id="1230389"/>
    <lineage>
        <taxon>Bacteria</taxon>
        <taxon>Pseudomonadati</taxon>
        <taxon>Pseudomonadota</taxon>
        <taxon>Alphaproteobacteria</taxon>
        <taxon>Hyphomicrobiales</taxon>
        <taxon>Reyranellaceae</taxon>
        <taxon>Reyranella</taxon>
    </lineage>
</organism>
<feature type="region of interest" description="Disordered" evidence="2">
    <location>
        <begin position="352"/>
        <end position="406"/>
    </location>
</feature>
<sequence>MTMLRVAVLAAALAVGSAALAQQDASDVAPPLRSAVAAYRAGDLGTAEATFRSLMASDANAEAWLGAVLLDRGANRDGLRHIQRAADAGSSEGAHRLALVYAQGIPGTPRDEARALQLFQKAASAGHTRAQINLGILYLRGLGVPRDLVNARAWLEKAAASGDPQALYTLGRAMDESSEQVAPDPVRAADLYRRAAEKGHVLAGLRYGLALSEGIGIKRDVAAAQRWLVQARDNGVPEAALALGDMAARTPASRDKAANERTVQSAISWYQVAAQAGVPSAQFKLANAYFSGVGLPRDPAQAMLWYSRAAQQGMPQAQHALGIMLMGGVAGAPDPVEGYKWLLLAEKAGHPDARAVREKSASQLPENDRRQAESLAQRFTPTLERPIDDAATRASATVVPKPASGR</sequence>
<evidence type="ECO:0008006" key="6">
    <source>
        <dbReference type="Google" id="ProtNLM"/>
    </source>
</evidence>
<keyword evidence="1" id="KW-0677">Repeat</keyword>
<evidence type="ECO:0000256" key="3">
    <source>
        <dbReference type="SAM" id="SignalP"/>
    </source>
</evidence>
<feature type="chain" id="PRO_5021905499" description="HcpA family protein" evidence="3">
    <location>
        <begin position="22"/>
        <end position="406"/>
    </location>
</feature>
<keyword evidence="3" id="KW-0732">Signal</keyword>
<dbReference type="OrthoDB" id="112232at2"/>